<dbReference type="InterPro" id="IPR038404">
    <property type="entry name" value="TRAP_DctP_sf"/>
</dbReference>
<dbReference type="EMBL" id="PQFZ01000003">
    <property type="protein sequence ID" value="POR54072.1"/>
    <property type="molecule type" value="Genomic_DNA"/>
</dbReference>
<organism evidence="3 4">
    <name type="scientific">Bosea psychrotolerans</name>
    <dbReference type="NCBI Taxonomy" id="1871628"/>
    <lineage>
        <taxon>Bacteria</taxon>
        <taxon>Pseudomonadati</taxon>
        <taxon>Pseudomonadota</taxon>
        <taxon>Alphaproteobacteria</taxon>
        <taxon>Hyphomicrobiales</taxon>
        <taxon>Boseaceae</taxon>
        <taxon>Bosea</taxon>
    </lineage>
</organism>
<sequence length="336" mass="35553">MRFLPTPALPTLALALGLICSALADPAVAQEARWDVINEYPASSLPGEADSFFADAVKAKAAGKLTINPIPDAKSGLRTREQLKAVSDGRFAMANSFGGALGDEAPLFLLSSLPFVTASTADAKALYDAAKPLYEALFAARGQKLLYISPWPPSGIWSAAPLKDLAALKALKIRTYDKTGTEVLAQVAASAGIVSFSDLNPKLDSGEINAVLSSGDGGAGRQLWKYTRNFSEILYAVPLSFASVSLDAWRTLDATTQAAVEVAAAETSEHQWQAMSGRVAVNYKRMRDNGVTIDEAPPKAVMEALRAAAAQSVAQWKAAADPAAQQVLTEFLARPR</sequence>
<feature type="signal peptide" evidence="2">
    <location>
        <begin position="1"/>
        <end position="24"/>
    </location>
</feature>
<evidence type="ECO:0000313" key="3">
    <source>
        <dbReference type="EMBL" id="POR54072.1"/>
    </source>
</evidence>
<evidence type="ECO:0000313" key="4">
    <source>
        <dbReference type="Proteomes" id="UP000236919"/>
    </source>
</evidence>
<keyword evidence="4" id="KW-1185">Reference proteome</keyword>
<dbReference type="PANTHER" id="PTHR33376:SF4">
    <property type="entry name" value="SIALIC ACID-BINDING PERIPLASMIC PROTEIN SIAP"/>
    <property type="match status" value="1"/>
</dbReference>
<dbReference type="Gene3D" id="3.40.190.170">
    <property type="entry name" value="Bacterial extracellular solute-binding protein, family 7"/>
    <property type="match status" value="1"/>
</dbReference>
<dbReference type="CDD" id="cd13602">
    <property type="entry name" value="PBP2_TRAP_BpDctp6_7"/>
    <property type="match status" value="1"/>
</dbReference>
<name>A0A2S4MH60_9HYPH</name>
<feature type="chain" id="PRO_5015441744" evidence="2">
    <location>
        <begin position="25"/>
        <end position="336"/>
    </location>
</feature>
<dbReference type="AlphaFoldDB" id="A0A2S4MH60"/>
<evidence type="ECO:0000256" key="1">
    <source>
        <dbReference type="ARBA" id="ARBA00022729"/>
    </source>
</evidence>
<dbReference type="GO" id="GO:0055085">
    <property type="term" value="P:transmembrane transport"/>
    <property type="evidence" value="ECO:0007669"/>
    <property type="project" value="InterPro"/>
</dbReference>
<proteinExistence type="predicted"/>
<dbReference type="InterPro" id="IPR018389">
    <property type="entry name" value="DctP_fam"/>
</dbReference>
<dbReference type="PANTHER" id="PTHR33376">
    <property type="match status" value="1"/>
</dbReference>
<dbReference type="RefSeq" id="WP_181011734.1">
    <property type="nucleotide sequence ID" value="NZ_PQFZ01000003.1"/>
</dbReference>
<gene>
    <name evidence="3" type="ORF">CYD53_103169</name>
</gene>
<protein>
    <submittedName>
        <fullName evidence="3">TRAP-type C4-dicarboxylate transport system substrate-binding protein</fullName>
    </submittedName>
</protein>
<reference evidence="3 4" key="1">
    <citation type="submission" date="2018-01" db="EMBL/GenBank/DDBJ databases">
        <title>Genomic Encyclopedia of Type Strains, Phase III (KMG-III): the genomes of soil and plant-associated and newly described type strains.</title>
        <authorList>
            <person name="Whitman W."/>
        </authorList>
    </citation>
    <scope>NUCLEOTIDE SEQUENCE [LARGE SCALE GENOMIC DNA]</scope>
    <source>
        <strain evidence="3 4">1131</strain>
    </source>
</reference>
<comment type="caution">
    <text evidence="3">The sequence shown here is derived from an EMBL/GenBank/DDBJ whole genome shotgun (WGS) entry which is preliminary data.</text>
</comment>
<dbReference type="Proteomes" id="UP000236919">
    <property type="component" value="Unassembled WGS sequence"/>
</dbReference>
<evidence type="ECO:0000256" key="2">
    <source>
        <dbReference type="SAM" id="SignalP"/>
    </source>
</evidence>
<dbReference type="NCBIfam" id="NF037995">
    <property type="entry name" value="TRAP_S1"/>
    <property type="match status" value="1"/>
</dbReference>
<dbReference type="Pfam" id="PF03480">
    <property type="entry name" value="DctP"/>
    <property type="match status" value="1"/>
</dbReference>
<accession>A0A2S4MH60</accession>
<keyword evidence="1 2" id="KW-0732">Signal</keyword>